<name>A0ABM8USI2_9BACT</name>
<proteinExistence type="predicted"/>
<dbReference type="EMBL" id="CAJRAU010000004">
    <property type="protein sequence ID" value="CAG5070660.1"/>
    <property type="molecule type" value="Genomic_DNA"/>
</dbReference>
<accession>A0ABM8USI2</accession>
<gene>
    <name evidence="1" type="ORF">DYBT9623_03205</name>
</gene>
<dbReference type="Proteomes" id="UP000679725">
    <property type="component" value="Unassembled WGS sequence"/>
</dbReference>
<evidence type="ECO:0000313" key="1">
    <source>
        <dbReference type="EMBL" id="CAG5070660.1"/>
    </source>
</evidence>
<comment type="caution">
    <text evidence="1">The sequence shown here is derived from an EMBL/GenBank/DDBJ whole genome shotgun (WGS) entry which is preliminary data.</text>
</comment>
<reference evidence="1 2" key="1">
    <citation type="submission" date="2021-04" db="EMBL/GenBank/DDBJ databases">
        <authorList>
            <person name="Rodrigo-Torres L."/>
            <person name="Arahal R. D."/>
            <person name="Lucena T."/>
        </authorList>
    </citation>
    <scope>NUCLEOTIDE SEQUENCE [LARGE SCALE GENOMIC DNA]</scope>
    <source>
        <strain evidence="1 2">CECT 9623</strain>
    </source>
</reference>
<keyword evidence="2" id="KW-1185">Reference proteome</keyword>
<sequence length="263" mass="29635">MKTEKLILLCIVLVFFQLVACERNKMDEVLPALSNARTGVDTDSTTDGRIIADKTTGIKQKEGINFTLKDPKSEFVMWRVIPAETVINFGVKSIIHFQKAGNYRVYAIDSMSLDTAFIDVWVTDEVNTIPSGEQTFRKDEIMRITPSVSPDSANILVLNAVTDGTYNCQNNKLVAAARPRDNFGNPYFDIDFARVATDLMCEKGENKPKVTLYLVNPVAEKIKGKFQIVFNNETYYGSFVKTGNKYEFDWPYESGVIFTTKSI</sequence>
<dbReference type="RefSeq" id="WP_215234527.1">
    <property type="nucleotide sequence ID" value="NZ_CAJRAU010000004.1"/>
</dbReference>
<protein>
    <submittedName>
        <fullName evidence="1">Uncharacterized protein</fullName>
    </submittedName>
</protein>
<organism evidence="1 2">
    <name type="scientific">Dyadobacter linearis</name>
    <dbReference type="NCBI Taxonomy" id="2823330"/>
    <lineage>
        <taxon>Bacteria</taxon>
        <taxon>Pseudomonadati</taxon>
        <taxon>Bacteroidota</taxon>
        <taxon>Cytophagia</taxon>
        <taxon>Cytophagales</taxon>
        <taxon>Spirosomataceae</taxon>
        <taxon>Dyadobacter</taxon>
    </lineage>
</organism>
<evidence type="ECO:0000313" key="2">
    <source>
        <dbReference type="Proteomes" id="UP000679725"/>
    </source>
</evidence>